<comment type="caution">
    <text evidence="2">The sequence shown here is derived from an EMBL/GenBank/DDBJ whole genome shotgun (WGS) entry which is preliminary data.</text>
</comment>
<dbReference type="EMBL" id="UGJR01000002">
    <property type="protein sequence ID" value="STR42436.1"/>
    <property type="molecule type" value="Genomic_DNA"/>
</dbReference>
<sequence>MLTRFPWSGRCISISNASLATVTYLGHVTRHMLGLFQGIPGARQWRRYLSENAHKAGADINVLEQALKLVADKR</sequence>
<dbReference type="InterPro" id="IPR035587">
    <property type="entry name" value="DUS-like_FMN-bd"/>
</dbReference>
<gene>
    <name evidence="2" type="ORF">NCTC11694_03654</name>
</gene>
<evidence type="ECO:0000313" key="3">
    <source>
        <dbReference type="Proteomes" id="UP000255050"/>
    </source>
</evidence>
<reference evidence="2 3" key="1">
    <citation type="submission" date="2018-06" db="EMBL/GenBank/DDBJ databases">
        <authorList>
            <consortium name="Pathogen Informatics"/>
            <person name="Doyle S."/>
        </authorList>
    </citation>
    <scope>NUCLEOTIDE SEQUENCE [LARGE SCALE GENOMIC DNA]</scope>
    <source>
        <strain evidence="2 3">NCTC11694</strain>
    </source>
</reference>
<evidence type="ECO:0000259" key="1">
    <source>
        <dbReference type="Pfam" id="PF01207"/>
    </source>
</evidence>
<evidence type="ECO:0000313" key="2">
    <source>
        <dbReference type="EMBL" id="STR42436.1"/>
    </source>
</evidence>
<protein>
    <submittedName>
        <fullName evidence="2">tRNA dihydrouridine synthase A</fullName>
    </submittedName>
</protein>
<name>A0A7H4M210_9ENTR</name>
<organism evidence="2 3">
    <name type="scientific">Klebsiella michiganensis</name>
    <dbReference type="NCBI Taxonomy" id="1134687"/>
    <lineage>
        <taxon>Bacteria</taxon>
        <taxon>Pseudomonadati</taxon>
        <taxon>Pseudomonadota</taxon>
        <taxon>Gammaproteobacteria</taxon>
        <taxon>Enterobacterales</taxon>
        <taxon>Enterobacteriaceae</taxon>
        <taxon>Klebsiella/Raoultella group</taxon>
        <taxon>Klebsiella</taxon>
    </lineage>
</organism>
<proteinExistence type="predicted"/>
<dbReference type="Proteomes" id="UP000255050">
    <property type="component" value="Unassembled WGS sequence"/>
</dbReference>
<dbReference type="FunFam" id="1.20.120.1460:FF:000001">
    <property type="entry name" value="tRNA-dihydrouridine(20/20a) synthase"/>
    <property type="match status" value="1"/>
</dbReference>
<dbReference type="Pfam" id="PF01207">
    <property type="entry name" value="Dus"/>
    <property type="match status" value="1"/>
</dbReference>
<dbReference type="Gene3D" id="1.20.120.1460">
    <property type="match status" value="1"/>
</dbReference>
<feature type="domain" description="DUS-like FMN-binding" evidence="1">
    <location>
        <begin position="22"/>
        <end position="69"/>
    </location>
</feature>
<dbReference type="AlphaFoldDB" id="A0A7H4M210"/>
<accession>A0A7H4M210</accession>